<dbReference type="SUPFAM" id="SSF51445">
    <property type="entry name" value="(Trans)glycosidases"/>
    <property type="match status" value="1"/>
</dbReference>
<dbReference type="AlphaFoldDB" id="V5RJJ8"/>
<evidence type="ECO:0000313" key="3">
    <source>
        <dbReference type="EMBL" id="AHB36643.1"/>
    </source>
</evidence>
<dbReference type="GO" id="GO:0016052">
    <property type="term" value="P:carbohydrate catabolic process"/>
    <property type="evidence" value="ECO:0007669"/>
    <property type="project" value="TreeGrafter"/>
</dbReference>
<dbReference type="EMBL" id="CP006682">
    <property type="protein sequence ID" value="AHB36643.1"/>
    <property type="molecule type" value="Genomic_DNA"/>
</dbReference>
<dbReference type="STRING" id="1276258.SAPIS_v1c07980"/>
<dbReference type="PRINTS" id="PR00131">
    <property type="entry name" value="GLHYDRLASE1"/>
</dbReference>
<name>V5RJJ8_SPIAP</name>
<keyword evidence="1" id="KW-0378">Hydrolase</keyword>
<dbReference type="GO" id="GO:0008422">
    <property type="term" value="F:beta-glucosidase activity"/>
    <property type="evidence" value="ECO:0007669"/>
    <property type="project" value="TreeGrafter"/>
</dbReference>
<dbReference type="HOGENOM" id="CLU_001859_0_1_14"/>
<dbReference type="InterPro" id="IPR001360">
    <property type="entry name" value="Glyco_hydro_1"/>
</dbReference>
<sequence>MQKEFLFSLSTNAFQVEGGRSLHGRTDSIWDWFTKTNYHIPPTGSTKREINSIEISSDLYHKYKSDVKIMKNLGINSLIYCLDWTRLFPKDENFVNPMGVQFYDNFFKELCENGIKPIPILFHWDTPLWLEIKGGWCEKYVLDAFRNYCAAVFKYLGKYSDIWFVNDENKTFMLDGYLGEAIPPGYKSVHKFATALHNLVVGAAIAKEEFQKAKDLGYVSKEAIIGIDDDWSPPIVFDNSEENKEDLIKNYNIWMRDLWIQPNLLGIYPNEFLDFLKINNINANIVDGELDYIKKYTLDFIGWNFYRPYFIADSKKEVNPKLIYNKPLKLPFGEFQIVLPRSHKKYTKWLWPIAPEYLEIGLKAYKEKYDLPIMIVENGFGDFDLKSNEMILDYDRLEYLQPVLESVSRCRELDLNLFGYSLWTYCDIFSPSAGYRKDYGIISVDFNSPIKERKPKLSYCWYKQVIESNGVNTSIDKTKLERDLKNILRDWNILWK</sequence>
<dbReference type="PANTHER" id="PTHR10353:SF122">
    <property type="entry name" value="6-PHOSPHO-BETA-GLUCOSIDASE ASCB-RELATED"/>
    <property type="match status" value="1"/>
</dbReference>
<dbReference type="KEGG" id="sapi:SAPIS_v1c07980"/>
<dbReference type="Proteomes" id="UP000018550">
    <property type="component" value="Chromosome"/>
</dbReference>
<reference evidence="3 4" key="1">
    <citation type="journal article" date="2014" name="Genome Announc.">
        <title>Complete Genome Sequence of Spiroplasma apis B31T (ATCC 33834), a Bacterium Associated with May Disease of Honeybees (Apis mellifera).</title>
        <authorList>
            <person name="Ku C."/>
            <person name="Lo W.S."/>
            <person name="Chen L.L."/>
            <person name="Kuo C.H."/>
        </authorList>
    </citation>
    <scope>NUCLEOTIDE SEQUENCE [LARGE SCALE GENOMIC DNA]</scope>
    <source>
        <strain evidence="3">B31</strain>
    </source>
</reference>
<evidence type="ECO:0000256" key="1">
    <source>
        <dbReference type="ARBA" id="ARBA00023295"/>
    </source>
</evidence>
<keyword evidence="1" id="KW-0326">Glycosidase</keyword>
<dbReference type="InterPro" id="IPR017853">
    <property type="entry name" value="GH"/>
</dbReference>
<gene>
    <name evidence="3" type="primary">bglC</name>
    <name evidence="3" type="ORF">SAPIS_v1c07980</name>
</gene>
<dbReference type="PANTHER" id="PTHR10353">
    <property type="entry name" value="GLYCOSYL HYDROLASE"/>
    <property type="match status" value="1"/>
</dbReference>
<dbReference type="Pfam" id="PF00232">
    <property type="entry name" value="Glyco_hydro_1"/>
    <property type="match status" value="1"/>
</dbReference>
<proteinExistence type="inferred from homology"/>
<dbReference type="RefSeq" id="WP_023789935.1">
    <property type="nucleotide sequence ID" value="NC_022998.1"/>
</dbReference>
<evidence type="ECO:0000256" key="2">
    <source>
        <dbReference type="RuleBase" id="RU003690"/>
    </source>
</evidence>
<accession>V5RJJ8</accession>
<dbReference type="eggNOG" id="COG2723">
    <property type="taxonomic scope" value="Bacteria"/>
</dbReference>
<protein>
    <submittedName>
        <fullName evidence="3">Aryl-phospho-beta-d-glucosidase</fullName>
    </submittedName>
</protein>
<comment type="similarity">
    <text evidence="2">Belongs to the glycosyl hydrolase 1 family.</text>
</comment>
<evidence type="ECO:0000313" key="4">
    <source>
        <dbReference type="Proteomes" id="UP000018550"/>
    </source>
</evidence>
<dbReference type="PATRIC" id="fig|1276258.3.peg.819"/>
<keyword evidence="4" id="KW-1185">Reference proteome</keyword>
<organism evidence="3 4">
    <name type="scientific">Spiroplasma apis B31</name>
    <dbReference type="NCBI Taxonomy" id="1276258"/>
    <lineage>
        <taxon>Bacteria</taxon>
        <taxon>Bacillati</taxon>
        <taxon>Mycoplasmatota</taxon>
        <taxon>Mollicutes</taxon>
        <taxon>Entomoplasmatales</taxon>
        <taxon>Spiroplasmataceae</taxon>
        <taxon>Spiroplasma</taxon>
    </lineage>
</organism>
<dbReference type="GO" id="GO:0005829">
    <property type="term" value="C:cytosol"/>
    <property type="evidence" value="ECO:0007669"/>
    <property type="project" value="TreeGrafter"/>
</dbReference>
<dbReference type="Gene3D" id="3.20.20.80">
    <property type="entry name" value="Glycosidases"/>
    <property type="match status" value="1"/>
</dbReference>